<dbReference type="SUPFAM" id="SSF56266">
    <property type="entry name" value="DmpA/ArgJ-like"/>
    <property type="match status" value="1"/>
</dbReference>
<dbReference type="InterPro" id="IPR005321">
    <property type="entry name" value="Peptidase_S58_DmpA"/>
</dbReference>
<accession>A0ABN0XYH9</accession>
<dbReference type="EMBL" id="BAAAEJ010000001">
    <property type="protein sequence ID" value="GAA0377007.1"/>
    <property type="molecule type" value="Genomic_DNA"/>
</dbReference>
<dbReference type="PANTHER" id="PTHR36512">
    <property type="entry name" value="D-AMINOPEPTIDASE"/>
    <property type="match status" value="1"/>
</dbReference>
<proteinExistence type="inferred from homology"/>
<dbReference type="Pfam" id="PF03576">
    <property type="entry name" value="Peptidase_S58"/>
    <property type="match status" value="1"/>
</dbReference>
<evidence type="ECO:0000256" key="1">
    <source>
        <dbReference type="ARBA" id="ARBA00007068"/>
    </source>
</evidence>
<comment type="similarity">
    <text evidence="1">Belongs to the peptidase S58 family.</text>
</comment>
<dbReference type="Proteomes" id="UP001500791">
    <property type="component" value="Unassembled WGS sequence"/>
</dbReference>
<dbReference type="RefSeq" id="WP_343794862.1">
    <property type="nucleotide sequence ID" value="NZ_BAAAEJ010000001.1"/>
</dbReference>
<dbReference type="InterPro" id="IPR016117">
    <property type="entry name" value="ArgJ-like_dom_sf"/>
</dbReference>
<evidence type="ECO:0000256" key="2">
    <source>
        <dbReference type="SAM" id="MobiDB-lite"/>
    </source>
</evidence>
<dbReference type="PANTHER" id="PTHR36512:SF3">
    <property type="entry name" value="BLR5678 PROTEIN"/>
    <property type="match status" value="1"/>
</dbReference>
<dbReference type="CDD" id="cd02253">
    <property type="entry name" value="DmpA"/>
    <property type="match status" value="1"/>
</dbReference>
<organism evidence="3 4">
    <name type="scientific">Brevundimonas terrae</name>
    <dbReference type="NCBI Taxonomy" id="363631"/>
    <lineage>
        <taxon>Bacteria</taxon>
        <taxon>Pseudomonadati</taxon>
        <taxon>Pseudomonadota</taxon>
        <taxon>Alphaproteobacteria</taxon>
        <taxon>Caulobacterales</taxon>
        <taxon>Caulobacteraceae</taxon>
        <taxon>Brevundimonas</taxon>
    </lineage>
</organism>
<protein>
    <submittedName>
        <fullName evidence="3">P1 family peptidase</fullName>
    </submittedName>
</protein>
<sequence length="373" mass="38891">MADRGEPSDQSASIRDMGRAPGVLPSGPLNAITDVAGVRVGQVTLNHGDSVRTGVTAILPHGGDLFRDKVPAGLKVANGYGKLAGATQIVELGEIESPIVLTNTLSVGAAMEGVVRWTLQQAGHEDIRSVNAVVGETNDGGLNDIRGLHVRPEHVIAAIESATTGPVAEGAVGAGTGTIAFGFKGGIGTASRQLPQSLGGFTVGVLVQSNYGGLLTIDGVPVGAEIGRYYLKDAVEAEKPDGSIMIVVATDAPLSDRNLERLAERAFAGLARTGAAYSNGSGDYAIAFSTHEGVRRTVARREAPAMIEDWPNDRMSPLFVAVAEASEEAILNSMFKATTTRSVVNGREVVIEALDVERVRTILDRARPLSVRP</sequence>
<name>A0ABN0XYH9_9CAUL</name>
<feature type="region of interest" description="Disordered" evidence="2">
    <location>
        <begin position="1"/>
        <end position="25"/>
    </location>
</feature>
<evidence type="ECO:0000313" key="4">
    <source>
        <dbReference type="Proteomes" id="UP001500791"/>
    </source>
</evidence>
<dbReference type="Gene3D" id="3.60.70.12">
    <property type="entry name" value="L-amino peptidase D-ALA esterase/amidase"/>
    <property type="match status" value="1"/>
</dbReference>
<evidence type="ECO:0000313" key="3">
    <source>
        <dbReference type="EMBL" id="GAA0377007.1"/>
    </source>
</evidence>
<gene>
    <name evidence="3" type="ORF">GCM10009093_00210</name>
</gene>
<reference evidence="3 4" key="1">
    <citation type="journal article" date="2019" name="Int. J. Syst. Evol. Microbiol.">
        <title>The Global Catalogue of Microorganisms (GCM) 10K type strain sequencing project: providing services to taxonomists for standard genome sequencing and annotation.</title>
        <authorList>
            <consortium name="The Broad Institute Genomics Platform"/>
            <consortium name="The Broad Institute Genome Sequencing Center for Infectious Disease"/>
            <person name="Wu L."/>
            <person name="Ma J."/>
        </authorList>
    </citation>
    <scope>NUCLEOTIDE SEQUENCE [LARGE SCALE GENOMIC DNA]</scope>
    <source>
        <strain evidence="3 4">JCM 13476</strain>
    </source>
</reference>
<comment type="caution">
    <text evidence="3">The sequence shown here is derived from an EMBL/GenBank/DDBJ whole genome shotgun (WGS) entry which is preliminary data.</text>
</comment>
<keyword evidence="4" id="KW-1185">Reference proteome</keyword>